<dbReference type="Pfam" id="PF03168">
    <property type="entry name" value="LEA_2"/>
    <property type="match status" value="1"/>
</dbReference>
<dbReference type="PANTHER" id="PTHR31459:SF19">
    <property type="entry name" value="DESICCATION-RELATED PROTEIN LEA14-RELATED"/>
    <property type="match status" value="1"/>
</dbReference>
<keyword evidence="2" id="KW-0812">Transmembrane</keyword>
<reference evidence="4 5" key="3">
    <citation type="submission" date="2019-11" db="EMBL/GenBank/DDBJ databases">
        <title>A de novo genome assembly of a pear dwarfing rootstock.</title>
        <authorList>
            <person name="Wang F."/>
            <person name="Wang J."/>
            <person name="Li S."/>
            <person name="Zhang Y."/>
            <person name="Fang M."/>
            <person name="Ma L."/>
            <person name="Zhao Y."/>
            <person name="Jiang S."/>
        </authorList>
    </citation>
    <scope>NUCLEOTIDE SEQUENCE [LARGE SCALE GENOMIC DNA]</scope>
    <source>
        <strain evidence="4">S2</strain>
        <tissue evidence="4">Leaf</tissue>
    </source>
</reference>
<feature type="transmembrane region" description="Helical" evidence="2">
    <location>
        <begin position="146"/>
        <end position="169"/>
    </location>
</feature>
<name>A0A5N5EY63_9ROSA</name>
<dbReference type="SMART" id="SM00769">
    <property type="entry name" value="WHy"/>
    <property type="match status" value="1"/>
</dbReference>
<dbReference type="GO" id="GO:0009269">
    <property type="term" value="P:response to desiccation"/>
    <property type="evidence" value="ECO:0007669"/>
    <property type="project" value="InterPro"/>
</dbReference>
<evidence type="ECO:0000256" key="1">
    <source>
        <dbReference type="ARBA" id="ARBA00005960"/>
    </source>
</evidence>
<dbReference type="GO" id="GO:0005829">
    <property type="term" value="C:cytosol"/>
    <property type="evidence" value="ECO:0007669"/>
    <property type="project" value="TreeGrafter"/>
</dbReference>
<evidence type="ECO:0000256" key="2">
    <source>
        <dbReference type="SAM" id="Phobius"/>
    </source>
</evidence>
<dbReference type="InterPro" id="IPR045043">
    <property type="entry name" value="Lea14-like"/>
</dbReference>
<dbReference type="OrthoDB" id="588983at2759"/>
<gene>
    <name evidence="4" type="ORF">D8674_031115</name>
</gene>
<keyword evidence="2" id="KW-0472">Membrane</keyword>
<dbReference type="Proteomes" id="UP000327157">
    <property type="component" value="Chromosome 7"/>
</dbReference>
<sequence>MAEESFMDKAKNFVAEKIGNMAKPEAEVTDVDFKKVSLSSVEYLAKVSVTNPYSHSIPICDIKYTLKSVNREIASGTIPDPGSIKASDVTVLEVLLKVPHSILLTLVKDLGADWDFDYELDIGLIIDLPVIGNFTIPLNKKGEIKFCGIALAVVILQIVVIGVLCLTVFRFRDPNVTMAGISTENLSMVVGNPTTINVTLREEIKVKNANWGRLKYDQSVVVLSHEGVTVGEATVSKGSIATRRSKEVSVLVEAKIYGGGGASGEISSGVLNLKSYMKVSGKVEMVGMVSKRRSGKMDCSFTISLTRQAIQEFHCQ</sequence>
<proteinExistence type="inferred from homology"/>
<comment type="caution">
    <text evidence="4">The sequence shown here is derived from an EMBL/GenBank/DDBJ whole genome shotgun (WGS) entry which is preliminary data.</text>
</comment>
<dbReference type="FunFam" id="2.60.40.1820:FF:000001">
    <property type="entry name" value="Desiccation protectant protein Lea14-like"/>
    <property type="match status" value="1"/>
</dbReference>
<dbReference type="AlphaFoldDB" id="A0A5N5EY63"/>
<reference evidence="4 5" key="1">
    <citation type="submission" date="2019-09" db="EMBL/GenBank/DDBJ databases">
        <authorList>
            <person name="Ou C."/>
        </authorList>
    </citation>
    <scope>NUCLEOTIDE SEQUENCE [LARGE SCALE GENOMIC DNA]</scope>
    <source>
        <strain evidence="4">S2</strain>
        <tissue evidence="4">Leaf</tissue>
    </source>
</reference>
<accession>A0A5N5EY63</accession>
<comment type="similarity">
    <text evidence="1">Belongs to the LEA type 2 family.</text>
</comment>
<dbReference type="SUPFAM" id="SSF117070">
    <property type="entry name" value="LEA14-like"/>
    <property type="match status" value="2"/>
</dbReference>
<reference evidence="5" key="2">
    <citation type="submission" date="2019-10" db="EMBL/GenBank/DDBJ databases">
        <title>A de novo genome assembly of a pear dwarfing rootstock.</title>
        <authorList>
            <person name="Wang F."/>
            <person name="Wang J."/>
            <person name="Li S."/>
            <person name="Zhang Y."/>
            <person name="Fang M."/>
            <person name="Ma L."/>
            <person name="Zhao Y."/>
            <person name="Jiang S."/>
        </authorList>
    </citation>
    <scope>NUCLEOTIDE SEQUENCE [LARGE SCALE GENOMIC DNA]</scope>
</reference>
<evidence type="ECO:0000313" key="5">
    <source>
        <dbReference type="Proteomes" id="UP000327157"/>
    </source>
</evidence>
<evidence type="ECO:0000313" key="4">
    <source>
        <dbReference type="EMBL" id="KAB2595665.1"/>
    </source>
</evidence>
<dbReference type="PANTHER" id="PTHR31459">
    <property type="match status" value="1"/>
</dbReference>
<protein>
    <recommendedName>
        <fullName evidence="3">Water stress and hypersensitive response domain-containing protein</fullName>
    </recommendedName>
</protein>
<keyword evidence="2" id="KW-1133">Transmembrane helix</keyword>
<dbReference type="InterPro" id="IPR013990">
    <property type="entry name" value="WHy-dom"/>
</dbReference>
<dbReference type="EMBL" id="SMOL01000781">
    <property type="protein sequence ID" value="KAB2595665.1"/>
    <property type="molecule type" value="Genomic_DNA"/>
</dbReference>
<dbReference type="InterPro" id="IPR004864">
    <property type="entry name" value="LEA_2"/>
</dbReference>
<organism evidence="4 5">
    <name type="scientific">Pyrus ussuriensis x Pyrus communis</name>
    <dbReference type="NCBI Taxonomy" id="2448454"/>
    <lineage>
        <taxon>Eukaryota</taxon>
        <taxon>Viridiplantae</taxon>
        <taxon>Streptophyta</taxon>
        <taxon>Embryophyta</taxon>
        <taxon>Tracheophyta</taxon>
        <taxon>Spermatophyta</taxon>
        <taxon>Magnoliopsida</taxon>
        <taxon>eudicotyledons</taxon>
        <taxon>Gunneridae</taxon>
        <taxon>Pentapetalae</taxon>
        <taxon>rosids</taxon>
        <taxon>fabids</taxon>
        <taxon>Rosales</taxon>
        <taxon>Rosaceae</taxon>
        <taxon>Amygdaloideae</taxon>
        <taxon>Maleae</taxon>
        <taxon>Pyrus</taxon>
    </lineage>
</organism>
<evidence type="ECO:0000259" key="3">
    <source>
        <dbReference type="SMART" id="SM00769"/>
    </source>
</evidence>
<keyword evidence="5" id="KW-1185">Reference proteome</keyword>
<feature type="domain" description="Water stress and hypersensitive response" evidence="3">
    <location>
        <begin position="26"/>
        <end position="143"/>
    </location>
</feature>
<dbReference type="Gene3D" id="2.60.40.1820">
    <property type="match status" value="1"/>
</dbReference>